<evidence type="ECO:0000313" key="2">
    <source>
        <dbReference type="Proteomes" id="UP000001245"/>
    </source>
</evidence>
<proteinExistence type="predicted"/>
<keyword evidence="2" id="KW-1185">Reference proteome</keyword>
<organism evidence="1 2">
    <name type="scientific">Actinoplanes phage phiAsp2</name>
    <dbReference type="NCBI Taxonomy" id="279303"/>
    <lineage>
        <taxon>Viruses</taxon>
        <taxon>Duplodnaviria</taxon>
        <taxon>Heunggongvirae</taxon>
        <taxon>Uroviricota</taxon>
        <taxon>Caudoviricetes</taxon>
        <taxon>Aspduovirus</taxon>
        <taxon>Aspduovirus Asp2</taxon>
    </lineage>
</organism>
<name>Q6J813_9CAUD</name>
<dbReference type="GeneID" id="2846162"/>
<accession>Q6J813</accession>
<dbReference type="Proteomes" id="UP000001245">
    <property type="component" value="Segment"/>
</dbReference>
<reference evidence="1 2" key="1">
    <citation type="journal article" date="2004" name="Virus Genes">
        <title>The genome of phiAsp2, an actinoplanes infecting phage.</title>
        <authorList>
            <person name="Jarling M."/>
            <person name="Bartkowiak K."/>
            <person name="Pape H."/>
            <person name="Meinhardt F."/>
        </authorList>
    </citation>
    <scope>NUCLEOTIDE SEQUENCE</scope>
</reference>
<sequence length="60" mass="6557">MSEPKKSNVRVCQTCKGQGTITRTKTETVKIDGVKQTVKTTETVSCTARCNNGVINIRNV</sequence>
<dbReference type="EMBL" id="AY576796">
    <property type="protein sequence ID" value="AAT36766.1"/>
    <property type="molecule type" value="Genomic_DNA"/>
</dbReference>
<evidence type="ECO:0000313" key="1">
    <source>
        <dbReference type="EMBL" id="AAT36766.1"/>
    </source>
</evidence>
<protein>
    <submittedName>
        <fullName evidence="1">Pas18</fullName>
    </submittedName>
</protein>
<gene>
    <name evidence="1" type="primary">pas18</name>
</gene>
<dbReference type="RefSeq" id="YP_024804.1">
    <property type="nucleotide sequence ID" value="NC_005885.1"/>
</dbReference>
<dbReference type="KEGG" id="vg:2846162"/>